<dbReference type="EMBL" id="QGNW01001308">
    <property type="protein sequence ID" value="RVW45962.1"/>
    <property type="molecule type" value="Genomic_DNA"/>
</dbReference>
<name>A0A438EE72_VITVI</name>
<protein>
    <submittedName>
        <fullName evidence="1">Uncharacterized protein</fullName>
    </submittedName>
</protein>
<evidence type="ECO:0000313" key="1">
    <source>
        <dbReference type="EMBL" id="RVW45962.1"/>
    </source>
</evidence>
<dbReference type="Proteomes" id="UP000288805">
    <property type="component" value="Unassembled WGS sequence"/>
</dbReference>
<evidence type="ECO:0000313" key="2">
    <source>
        <dbReference type="Proteomes" id="UP000288805"/>
    </source>
</evidence>
<dbReference type="AlphaFoldDB" id="A0A438EE72"/>
<comment type="caution">
    <text evidence="1">The sequence shown here is derived from an EMBL/GenBank/DDBJ whole genome shotgun (WGS) entry which is preliminary data.</text>
</comment>
<proteinExistence type="predicted"/>
<gene>
    <name evidence="1" type="ORF">CK203_068716</name>
</gene>
<accession>A0A438EE72</accession>
<organism evidence="1 2">
    <name type="scientific">Vitis vinifera</name>
    <name type="common">Grape</name>
    <dbReference type="NCBI Taxonomy" id="29760"/>
    <lineage>
        <taxon>Eukaryota</taxon>
        <taxon>Viridiplantae</taxon>
        <taxon>Streptophyta</taxon>
        <taxon>Embryophyta</taxon>
        <taxon>Tracheophyta</taxon>
        <taxon>Spermatophyta</taxon>
        <taxon>Magnoliopsida</taxon>
        <taxon>eudicotyledons</taxon>
        <taxon>Gunneridae</taxon>
        <taxon>Pentapetalae</taxon>
        <taxon>rosids</taxon>
        <taxon>Vitales</taxon>
        <taxon>Vitaceae</taxon>
        <taxon>Viteae</taxon>
        <taxon>Vitis</taxon>
    </lineage>
</organism>
<sequence length="184" mass="20727">MNQQVVMVDQFTIAMTSIQEALANLRQEIGIVRTTVIEDTHARMDRIEQRIIQLRVSDSSTAWDDLEDIPVASLPIKFRMPEIKRPFADFSALVLALYDVEDVISGRLWIDSSIVDAKGKKPSGEHRSAEVALMWALSLLLVRGLPGVISQYHSLLGLTLLIIFNSIGHEHLLSYMIRPTCLPY</sequence>
<reference evidence="1 2" key="1">
    <citation type="journal article" date="2018" name="PLoS Genet.">
        <title>Population sequencing reveals clonal diversity and ancestral inbreeding in the grapevine cultivar Chardonnay.</title>
        <authorList>
            <person name="Roach M.J."/>
            <person name="Johnson D.L."/>
            <person name="Bohlmann J."/>
            <person name="van Vuuren H.J."/>
            <person name="Jones S.J."/>
            <person name="Pretorius I.S."/>
            <person name="Schmidt S.A."/>
            <person name="Borneman A.R."/>
        </authorList>
    </citation>
    <scope>NUCLEOTIDE SEQUENCE [LARGE SCALE GENOMIC DNA]</scope>
    <source>
        <strain evidence="2">cv. Chardonnay</strain>
        <tissue evidence="1">Leaf</tissue>
    </source>
</reference>